<dbReference type="PANTHER" id="PTHR11014">
    <property type="entry name" value="PEPTIDASE M20 FAMILY MEMBER"/>
    <property type="match status" value="1"/>
</dbReference>
<dbReference type="PIRSF" id="PIRSF005962">
    <property type="entry name" value="Pept_M20D_amidohydro"/>
    <property type="match status" value="1"/>
</dbReference>
<dbReference type="GO" id="GO:0050118">
    <property type="term" value="F:N-acetyldiaminopimelate deacetylase activity"/>
    <property type="evidence" value="ECO:0007669"/>
    <property type="project" value="UniProtKB-ARBA"/>
</dbReference>
<feature type="domain" description="Peptidase M20 dimerisation" evidence="4">
    <location>
        <begin position="251"/>
        <end position="345"/>
    </location>
</feature>
<dbReference type="SUPFAM" id="SSF53187">
    <property type="entry name" value="Zn-dependent exopeptidases"/>
    <property type="match status" value="1"/>
</dbReference>
<proteinExistence type="predicted"/>
<feature type="binding site" evidence="2">
    <location>
        <position position="422"/>
    </location>
    <ligand>
        <name>Mn(2+)</name>
        <dbReference type="ChEBI" id="CHEBI:29035"/>
        <label>2</label>
    </ligand>
</feature>
<dbReference type="InterPro" id="IPR002933">
    <property type="entry name" value="Peptidase_M20"/>
</dbReference>
<gene>
    <name evidence="5" type="ORF">PSRA_0967</name>
</gene>
<evidence type="ECO:0000313" key="5">
    <source>
        <dbReference type="EMBL" id="OZG51570.1"/>
    </source>
</evidence>
<dbReference type="PANTHER" id="PTHR11014:SF63">
    <property type="entry name" value="METALLOPEPTIDASE, PUTATIVE (AFU_ORTHOLOGUE AFUA_6G09600)-RELATED"/>
    <property type="match status" value="1"/>
</dbReference>
<protein>
    <submittedName>
        <fullName evidence="5">N-acyl-L-amino acid amidohydrolase</fullName>
    </submittedName>
</protein>
<dbReference type="InterPro" id="IPR017439">
    <property type="entry name" value="Amidohydrolase"/>
</dbReference>
<dbReference type="Proteomes" id="UP000216725">
    <property type="component" value="Unassembled WGS sequence"/>
</dbReference>
<dbReference type="AlphaFoldDB" id="A0A261EXG8"/>
<feature type="binding site" evidence="2">
    <location>
        <position position="158"/>
    </location>
    <ligand>
        <name>Mn(2+)</name>
        <dbReference type="ChEBI" id="CHEBI:29035"/>
        <label>2</label>
    </ligand>
</feature>
<dbReference type="Gene3D" id="3.30.70.360">
    <property type="match status" value="1"/>
</dbReference>
<keyword evidence="2" id="KW-0479">Metal-binding</keyword>
<evidence type="ECO:0000313" key="6">
    <source>
        <dbReference type="Proteomes" id="UP000216725"/>
    </source>
</evidence>
<evidence type="ECO:0000256" key="3">
    <source>
        <dbReference type="SAM" id="MobiDB-lite"/>
    </source>
</evidence>
<evidence type="ECO:0000256" key="2">
    <source>
        <dbReference type="PIRSR" id="PIRSR005962-1"/>
    </source>
</evidence>
<feature type="binding site" evidence="2">
    <location>
        <position position="156"/>
    </location>
    <ligand>
        <name>Mn(2+)</name>
        <dbReference type="ChEBI" id="CHEBI:29035"/>
        <label>2</label>
    </ligand>
</feature>
<comment type="caution">
    <text evidence="5">The sequence shown here is derived from an EMBL/GenBank/DDBJ whole genome shotgun (WGS) entry which is preliminary data.</text>
</comment>
<name>A0A261EXG8_9BIFI</name>
<dbReference type="Pfam" id="PF01546">
    <property type="entry name" value="Peptidase_M20"/>
    <property type="match status" value="1"/>
</dbReference>
<dbReference type="InterPro" id="IPR011650">
    <property type="entry name" value="Peptidase_M20_dimer"/>
</dbReference>
<comment type="cofactor">
    <cofactor evidence="2">
        <name>Mn(2+)</name>
        <dbReference type="ChEBI" id="CHEBI:29035"/>
    </cofactor>
    <text evidence="2">The Mn(2+) ion enhances activity.</text>
</comment>
<keyword evidence="2" id="KW-0464">Manganese</keyword>
<feature type="compositionally biased region" description="Polar residues" evidence="3">
    <location>
        <begin position="1"/>
        <end position="11"/>
    </location>
</feature>
<organism evidence="5 6">
    <name type="scientific">Pseudoscardovia radai</name>
    <dbReference type="NCBI Taxonomy" id="987066"/>
    <lineage>
        <taxon>Bacteria</taxon>
        <taxon>Bacillati</taxon>
        <taxon>Actinomycetota</taxon>
        <taxon>Actinomycetes</taxon>
        <taxon>Bifidobacteriales</taxon>
        <taxon>Bifidobacteriaceae</taxon>
        <taxon>Pseudoscardovia</taxon>
    </lineage>
</organism>
<dbReference type="Gene3D" id="3.40.630.10">
    <property type="entry name" value="Zn peptidases"/>
    <property type="match status" value="1"/>
</dbReference>
<sequence length="455" mass="48414">MRPMAYNSTNDSSSAESAGQAPAAQASALTDPAPSASAPTDPTAALLDPDTHIPLAYDPATGYTPEQLVAIRHYLHQWPELGFHETATTAYLRRLMEQIGIPVLSTPDLRTGLVARITGAKPGPHIGLRADIDGLPVTEIADVPVHSQVEGRMHACGHDLHMTYLIAAASRLAAPASRAALAGTIDVLFQPAEETSLGAKEVIRTVLDEGGFDQGAGPLDAFIGAHNMPDYAPDEIAVGDKPMMACTIRFGVTLHAQGSHGARPESGTGPIEAMATMISTLQTIVSRNISPLHPAVVSVTSVHAGSVWNVIPAEAQFLGTARVFSDDDERTVHDRFFTIVNSIAQAYGITADIDWPEPQVVMESDPTLGRAVADDVREGGYARLAPIVQQMPGEDFAEFSKRTRVVFAFIGSNGRDDRHYIHSPKYVGLDASIPTGAAFYEHAARRVLAEIAAGR</sequence>
<evidence type="ECO:0000256" key="1">
    <source>
        <dbReference type="ARBA" id="ARBA00022801"/>
    </source>
</evidence>
<reference evidence="5 6" key="1">
    <citation type="journal article" date="2017" name="BMC Genomics">
        <title>Comparative genomic and phylogenomic analyses of the Bifidobacteriaceae family.</title>
        <authorList>
            <person name="Lugli G.A."/>
            <person name="Milani C."/>
            <person name="Turroni F."/>
            <person name="Duranti S."/>
            <person name="Mancabelli L."/>
            <person name="Mangifesta M."/>
            <person name="Ferrario C."/>
            <person name="Modesto M."/>
            <person name="Mattarelli P."/>
            <person name="Jiri K."/>
            <person name="van Sinderen D."/>
            <person name="Ventura M."/>
        </authorList>
    </citation>
    <scope>NUCLEOTIDE SEQUENCE [LARGE SCALE GENOMIC DNA]</scope>
    <source>
        <strain evidence="5 6">DSM 24742</strain>
    </source>
</reference>
<dbReference type="GO" id="GO:0046872">
    <property type="term" value="F:metal ion binding"/>
    <property type="evidence" value="ECO:0007669"/>
    <property type="project" value="UniProtKB-KW"/>
</dbReference>
<dbReference type="SUPFAM" id="SSF55031">
    <property type="entry name" value="Bacterial exopeptidase dimerisation domain"/>
    <property type="match status" value="1"/>
</dbReference>
<feature type="binding site" evidence="2">
    <location>
        <position position="226"/>
    </location>
    <ligand>
        <name>Mn(2+)</name>
        <dbReference type="ChEBI" id="CHEBI:29035"/>
        <label>2</label>
    </ligand>
</feature>
<dbReference type="GO" id="GO:0019877">
    <property type="term" value="P:diaminopimelate biosynthetic process"/>
    <property type="evidence" value="ECO:0007669"/>
    <property type="project" value="UniProtKB-ARBA"/>
</dbReference>
<feature type="region of interest" description="Disordered" evidence="3">
    <location>
        <begin position="1"/>
        <end position="50"/>
    </location>
</feature>
<feature type="compositionally biased region" description="Low complexity" evidence="3">
    <location>
        <begin position="12"/>
        <end position="47"/>
    </location>
</feature>
<keyword evidence="1 5" id="KW-0378">Hydrolase</keyword>
<dbReference type="Pfam" id="PF07687">
    <property type="entry name" value="M20_dimer"/>
    <property type="match status" value="1"/>
</dbReference>
<dbReference type="FunFam" id="3.30.70.360:FF:000001">
    <property type="entry name" value="N-acetyldiaminopimelate deacetylase"/>
    <property type="match status" value="1"/>
</dbReference>
<accession>A0A261EXG8</accession>
<evidence type="ECO:0000259" key="4">
    <source>
        <dbReference type="Pfam" id="PF07687"/>
    </source>
</evidence>
<dbReference type="EMBL" id="MWWR01000007">
    <property type="protein sequence ID" value="OZG51570.1"/>
    <property type="molecule type" value="Genomic_DNA"/>
</dbReference>
<dbReference type="NCBIfam" id="TIGR01891">
    <property type="entry name" value="amidohydrolases"/>
    <property type="match status" value="1"/>
</dbReference>
<dbReference type="InterPro" id="IPR036264">
    <property type="entry name" value="Bact_exopeptidase_dim_dom"/>
</dbReference>
<feature type="binding site" evidence="2">
    <location>
        <position position="194"/>
    </location>
    <ligand>
        <name>Mn(2+)</name>
        <dbReference type="ChEBI" id="CHEBI:29035"/>
        <label>2</label>
    </ligand>
</feature>
<keyword evidence="6" id="KW-1185">Reference proteome</keyword>